<dbReference type="InterPro" id="IPR050832">
    <property type="entry name" value="Bact_Acetyltransf"/>
</dbReference>
<evidence type="ECO:0000313" key="4">
    <source>
        <dbReference type="EMBL" id="SDL18721.1"/>
    </source>
</evidence>
<evidence type="ECO:0000313" key="5">
    <source>
        <dbReference type="Proteomes" id="UP000198706"/>
    </source>
</evidence>
<evidence type="ECO:0000256" key="1">
    <source>
        <dbReference type="ARBA" id="ARBA00022679"/>
    </source>
</evidence>
<keyword evidence="2" id="KW-0012">Acyltransferase</keyword>
<feature type="domain" description="N-acetyltransferase" evidence="3">
    <location>
        <begin position="1"/>
        <end position="150"/>
    </location>
</feature>
<name>A0A1G9I0G9_9PSED</name>
<dbReference type="AlphaFoldDB" id="A0A1G9I0G9"/>
<proteinExistence type="predicted"/>
<dbReference type="PROSITE" id="PS51186">
    <property type="entry name" value="GNAT"/>
    <property type="match status" value="1"/>
</dbReference>
<evidence type="ECO:0000256" key="2">
    <source>
        <dbReference type="ARBA" id="ARBA00023315"/>
    </source>
</evidence>
<dbReference type="EMBL" id="FNFD01000016">
    <property type="protein sequence ID" value="SDL18721.1"/>
    <property type="molecule type" value="Genomic_DNA"/>
</dbReference>
<keyword evidence="5" id="KW-1185">Reference proteome</keyword>
<keyword evidence="1" id="KW-0808">Transferase</keyword>
<dbReference type="PANTHER" id="PTHR43877:SF2">
    <property type="entry name" value="AMINOALKYLPHOSPHONATE N-ACETYLTRANSFERASE-RELATED"/>
    <property type="match status" value="1"/>
</dbReference>
<protein>
    <submittedName>
        <fullName evidence="4">Ribosomal protein S18 acetylase RimI</fullName>
    </submittedName>
</protein>
<dbReference type="InterPro" id="IPR016181">
    <property type="entry name" value="Acyl_CoA_acyltransferase"/>
</dbReference>
<reference evidence="4 5" key="1">
    <citation type="submission" date="2016-10" db="EMBL/GenBank/DDBJ databases">
        <authorList>
            <person name="de Groot N.N."/>
        </authorList>
    </citation>
    <scope>NUCLEOTIDE SEQUENCE [LARGE SCALE GENOMIC DNA]</scope>
    <source>
        <strain evidence="4 5">JCM 21544</strain>
    </source>
</reference>
<dbReference type="SUPFAM" id="SSF55729">
    <property type="entry name" value="Acyl-CoA N-acyltransferases (Nat)"/>
    <property type="match status" value="1"/>
</dbReference>
<dbReference type="STRING" id="137658.SAMN05216186_11626"/>
<dbReference type="RefSeq" id="WP_084336041.1">
    <property type="nucleotide sequence ID" value="NZ_FNFD01000016.1"/>
</dbReference>
<dbReference type="GO" id="GO:0016747">
    <property type="term" value="F:acyltransferase activity, transferring groups other than amino-acyl groups"/>
    <property type="evidence" value="ECO:0007669"/>
    <property type="project" value="InterPro"/>
</dbReference>
<evidence type="ECO:0000259" key="3">
    <source>
        <dbReference type="PROSITE" id="PS51186"/>
    </source>
</evidence>
<organism evidence="4 5">
    <name type="scientific">Pseudomonas indica</name>
    <dbReference type="NCBI Taxonomy" id="137658"/>
    <lineage>
        <taxon>Bacteria</taxon>
        <taxon>Pseudomonadati</taxon>
        <taxon>Pseudomonadota</taxon>
        <taxon>Gammaproteobacteria</taxon>
        <taxon>Pseudomonadales</taxon>
        <taxon>Pseudomonadaceae</taxon>
        <taxon>Pseudomonas</taxon>
    </lineage>
</organism>
<dbReference type="CDD" id="cd04301">
    <property type="entry name" value="NAT_SF"/>
    <property type="match status" value="1"/>
</dbReference>
<dbReference type="PANTHER" id="PTHR43877">
    <property type="entry name" value="AMINOALKYLPHOSPHONATE N-ACETYLTRANSFERASE-RELATED-RELATED"/>
    <property type="match status" value="1"/>
</dbReference>
<sequence length="150" mass="16458">MQVRPATPADLPELTELFAGYLDFYRVTKPIPAIAAFLHDRFERGDSQVLVACEASGRLCGFVQLYPLQASLALAPAWLLSDLYVAIGARRQGVGEALMNAARAHAEASGACGLQLETAKTNRAGQALYERLGYVRDDTFYTYWLSLERG</sequence>
<keyword evidence="4" id="KW-0689">Ribosomal protein</keyword>
<dbReference type="GO" id="GO:0005840">
    <property type="term" value="C:ribosome"/>
    <property type="evidence" value="ECO:0007669"/>
    <property type="project" value="UniProtKB-KW"/>
</dbReference>
<dbReference type="Pfam" id="PF00583">
    <property type="entry name" value="Acetyltransf_1"/>
    <property type="match status" value="1"/>
</dbReference>
<keyword evidence="4" id="KW-0687">Ribonucleoprotein</keyword>
<dbReference type="Proteomes" id="UP000198706">
    <property type="component" value="Unassembled WGS sequence"/>
</dbReference>
<dbReference type="InterPro" id="IPR000182">
    <property type="entry name" value="GNAT_dom"/>
</dbReference>
<dbReference type="Gene3D" id="3.40.630.30">
    <property type="match status" value="1"/>
</dbReference>
<gene>
    <name evidence="4" type="ORF">SAMN05216186_11626</name>
</gene>
<accession>A0A1G9I0G9</accession>